<organism evidence="6 7">
    <name type="scientific">Eisenbergiella massiliensis</name>
    <dbReference type="NCBI Taxonomy" id="1720294"/>
    <lineage>
        <taxon>Bacteria</taxon>
        <taxon>Bacillati</taxon>
        <taxon>Bacillota</taxon>
        <taxon>Clostridia</taxon>
        <taxon>Lachnospirales</taxon>
        <taxon>Lachnospiraceae</taxon>
        <taxon>Eisenbergiella</taxon>
    </lineage>
</organism>
<evidence type="ECO:0000313" key="7">
    <source>
        <dbReference type="Proteomes" id="UP000261166"/>
    </source>
</evidence>
<dbReference type="InterPro" id="IPR003825">
    <property type="entry name" value="Colicin-V_CvpA"/>
</dbReference>
<evidence type="ECO:0000256" key="2">
    <source>
        <dbReference type="ARBA" id="ARBA00022692"/>
    </source>
</evidence>
<evidence type="ECO:0008006" key="8">
    <source>
        <dbReference type="Google" id="ProtNLM"/>
    </source>
</evidence>
<comment type="caution">
    <text evidence="6">The sequence shown here is derived from an EMBL/GenBank/DDBJ whole genome shotgun (WGS) entry which is preliminary data.</text>
</comment>
<sequence>MNINLLLIILIALGIWRAVRGFKTGLAEEVNRLVSLVVALFVLVLAIMAISSFMDHNNQNGIIAIILILITGIVFHLLSIVLRSLKTIAGLPIINLFNSLLGIAAGLMEVVVALWITYIIIQSFPTGSFGEQIMKWTNENEWLLRLYDSNYIAGWISALK</sequence>
<protein>
    <recommendedName>
        <fullName evidence="8">CvpA family protein</fullName>
    </recommendedName>
</protein>
<dbReference type="GO" id="GO:0016020">
    <property type="term" value="C:membrane"/>
    <property type="evidence" value="ECO:0007669"/>
    <property type="project" value="UniProtKB-SubCell"/>
</dbReference>
<dbReference type="Pfam" id="PF02674">
    <property type="entry name" value="Colicin_V"/>
    <property type="match status" value="1"/>
</dbReference>
<feature type="transmembrane region" description="Helical" evidence="5">
    <location>
        <begin position="31"/>
        <end position="50"/>
    </location>
</feature>
<evidence type="ECO:0000256" key="4">
    <source>
        <dbReference type="ARBA" id="ARBA00023136"/>
    </source>
</evidence>
<comment type="subcellular location">
    <subcellularLocation>
        <location evidence="1">Membrane</location>
        <topology evidence="1">Multi-pass membrane protein</topology>
    </subcellularLocation>
</comment>
<proteinExistence type="predicted"/>
<name>A0A3E3I246_9FIRM</name>
<dbReference type="Proteomes" id="UP000261166">
    <property type="component" value="Unassembled WGS sequence"/>
</dbReference>
<keyword evidence="4 5" id="KW-0472">Membrane</keyword>
<evidence type="ECO:0000256" key="5">
    <source>
        <dbReference type="SAM" id="Phobius"/>
    </source>
</evidence>
<dbReference type="RefSeq" id="WP_025487690.1">
    <property type="nucleotide sequence ID" value="NZ_JBKVAZ010000020.1"/>
</dbReference>
<gene>
    <name evidence="6" type="ORF">DWY69_31055</name>
</gene>
<dbReference type="AlphaFoldDB" id="A0A3E3I246"/>
<dbReference type="OrthoDB" id="2065391at2"/>
<reference evidence="6 7" key="1">
    <citation type="submission" date="2018-08" db="EMBL/GenBank/DDBJ databases">
        <title>A genome reference for cultivated species of the human gut microbiota.</title>
        <authorList>
            <person name="Zou Y."/>
            <person name="Xue W."/>
            <person name="Luo G."/>
        </authorList>
    </citation>
    <scope>NUCLEOTIDE SEQUENCE [LARGE SCALE GENOMIC DNA]</scope>
    <source>
        <strain evidence="6 7">AF26-4BH</strain>
    </source>
</reference>
<feature type="transmembrane region" description="Helical" evidence="5">
    <location>
        <begin position="94"/>
        <end position="121"/>
    </location>
</feature>
<dbReference type="GO" id="GO:0009403">
    <property type="term" value="P:toxin biosynthetic process"/>
    <property type="evidence" value="ECO:0007669"/>
    <property type="project" value="InterPro"/>
</dbReference>
<evidence type="ECO:0000256" key="1">
    <source>
        <dbReference type="ARBA" id="ARBA00004141"/>
    </source>
</evidence>
<evidence type="ECO:0000256" key="3">
    <source>
        <dbReference type="ARBA" id="ARBA00022989"/>
    </source>
</evidence>
<accession>A0A3E3I246</accession>
<feature type="transmembrane region" description="Helical" evidence="5">
    <location>
        <begin position="62"/>
        <end position="82"/>
    </location>
</feature>
<keyword evidence="3 5" id="KW-1133">Transmembrane helix</keyword>
<evidence type="ECO:0000313" key="6">
    <source>
        <dbReference type="EMBL" id="RGE58713.1"/>
    </source>
</evidence>
<keyword evidence="2 5" id="KW-0812">Transmembrane</keyword>
<dbReference type="EMBL" id="QVLU01000068">
    <property type="protein sequence ID" value="RGE58713.1"/>
    <property type="molecule type" value="Genomic_DNA"/>
</dbReference>